<organism evidence="2">
    <name type="scientific">marine sediment metagenome</name>
    <dbReference type="NCBI Taxonomy" id="412755"/>
    <lineage>
        <taxon>unclassified sequences</taxon>
        <taxon>metagenomes</taxon>
        <taxon>ecological metagenomes</taxon>
    </lineage>
</organism>
<gene>
    <name evidence="2" type="ORF">LCGC14_1071410</name>
</gene>
<dbReference type="PANTHER" id="PTHR37318:SF1">
    <property type="entry name" value="BSL7504 PROTEIN"/>
    <property type="match status" value="1"/>
</dbReference>
<accession>A0A0F9N5C0</accession>
<dbReference type="AlphaFoldDB" id="A0A0F9N5C0"/>
<dbReference type="InterPro" id="IPR036388">
    <property type="entry name" value="WH-like_DNA-bd_sf"/>
</dbReference>
<dbReference type="Gene3D" id="1.10.10.10">
    <property type="entry name" value="Winged helix-like DNA-binding domain superfamily/Winged helix DNA-binding domain"/>
    <property type="match status" value="1"/>
</dbReference>
<sequence length="112" mass="12902">MAKKKAKSDDTVRPLSKNIDKLIHEPARLMIMSYLYVIENSDFIFLRSHTGLTDGNLSSHLSKLESAGYVDIKKRFKGKKPQTLLKLSQRGREAFEFYRKKMEQVLGGLNQK</sequence>
<dbReference type="SUPFAM" id="SSF46785">
    <property type="entry name" value="Winged helix' DNA-binding domain"/>
    <property type="match status" value="1"/>
</dbReference>
<name>A0A0F9N5C0_9ZZZZ</name>
<dbReference type="InterPro" id="IPR036390">
    <property type="entry name" value="WH_DNA-bd_sf"/>
</dbReference>
<dbReference type="InterPro" id="IPR027395">
    <property type="entry name" value="WH_DNA-bd_dom"/>
</dbReference>
<dbReference type="EMBL" id="LAZR01004616">
    <property type="protein sequence ID" value="KKN07022.1"/>
    <property type="molecule type" value="Genomic_DNA"/>
</dbReference>
<proteinExistence type="predicted"/>
<feature type="domain" description="Winged helix DNA-binding" evidence="1">
    <location>
        <begin position="28"/>
        <end position="105"/>
    </location>
</feature>
<evidence type="ECO:0000313" key="2">
    <source>
        <dbReference type="EMBL" id="KKN07022.1"/>
    </source>
</evidence>
<dbReference type="PANTHER" id="PTHR37318">
    <property type="entry name" value="BSL7504 PROTEIN"/>
    <property type="match status" value="1"/>
</dbReference>
<reference evidence="2" key="1">
    <citation type="journal article" date="2015" name="Nature">
        <title>Complex archaea that bridge the gap between prokaryotes and eukaryotes.</title>
        <authorList>
            <person name="Spang A."/>
            <person name="Saw J.H."/>
            <person name="Jorgensen S.L."/>
            <person name="Zaremba-Niedzwiedzka K."/>
            <person name="Martijn J."/>
            <person name="Lind A.E."/>
            <person name="van Eijk R."/>
            <person name="Schleper C."/>
            <person name="Guy L."/>
            <person name="Ettema T.J."/>
        </authorList>
    </citation>
    <scope>NUCLEOTIDE SEQUENCE</scope>
</reference>
<dbReference type="Pfam" id="PF13601">
    <property type="entry name" value="HTH_34"/>
    <property type="match status" value="1"/>
</dbReference>
<comment type="caution">
    <text evidence="2">The sequence shown here is derived from an EMBL/GenBank/DDBJ whole genome shotgun (WGS) entry which is preliminary data.</text>
</comment>
<protein>
    <recommendedName>
        <fullName evidence="1">Winged helix DNA-binding domain-containing protein</fullName>
    </recommendedName>
</protein>
<evidence type="ECO:0000259" key="1">
    <source>
        <dbReference type="Pfam" id="PF13601"/>
    </source>
</evidence>